<accession>A0A7Z7N0L5</accession>
<evidence type="ECO:0000313" key="2">
    <source>
        <dbReference type="Proteomes" id="UP000219522"/>
    </source>
</evidence>
<comment type="caution">
    <text evidence="1">The sequence shown here is derived from an EMBL/GenBank/DDBJ whole genome shotgun (WGS) entry which is preliminary data.</text>
</comment>
<dbReference type="EMBL" id="OCSU01000001">
    <property type="protein sequence ID" value="SOE54622.1"/>
    <property type="molecule type" value="Genomic_DNA"/>
</dbReference>
<organism evidence="1 2">
    <name type="scientific">Caballeronia arationis</name>
    <dbReference type="NCBI Taxonomy" id="1777142"/>
    <lineage>
        <taxon>Bacteria</taxon>
        <taxon>Pseudomonadati</taxon>
        <taxon>Pseudomonadota</taxon>
        <taxon>Betaproteobacteria</taxon>
        <taxon>Burkholderiales</taxon>
        <taxon>Burkholderiaceae</taxon>
        <taxon>Caballeronia</taxon>
    </lineage>
</organism>
<reference evidence="1 2" key="1">
    <citation type="submission" date="2017-09" db="EMBL/GenBank/DDBJ databases">
        <authorList>
            <person name="Varghese N."/>
            <person name="Submissions S."/>
        </authorList>
    </citation>
    <scope>NUCLEOTIDE SEQUENCE [LARGE SCALE GENOMIC DNA]</scope>
    <source>
        <strain evidence="1 2">OK806</strain>
    </source>
</reference>
<proteinExistence type="predicted"/>
<gene>
    <name evidence="1" type="ORF">SAMN05446927_0866</name>
</gene>
<protein>
    <submittedName>
        <fullName evidence="1">Uncharacterized protein</fullName>
    </submittedName>
</protein>
<keyword evidence="2" id="KW-1185">Reference proteome</keyword>
<dbReference type="Proteomes" id="UP000219522">
    <property type="component" value="Unassembled WGS sequence"/>
</dbReference>
<sequence>MRQRGSSIRRAWVRASSKCLAGADHSRTLAVASAAHARAGREILGRITALGSERFRAGIVRETLALCHCSPARRPIPSAASTSRAQLGLCLRHKYLVPSTAQLPRHFYYVPSSAGHLRSFVCFKRSQNNCNKVKNTSRTKTEQLLLPAVCMASLPRTEVPQSTYWQPQNLRENNNASYEQCHVQGTFA</sequence>
<name>A0A7Z7N0L5_9BURK</name>
<dbReference type="AlphaFoldDB" id="A0A7Z7N0L5"/>
<evidence type="ECO:0000313" key="1">
    <source>
        <dbReference type="EMBL" id="SOE54622.1"/>
    </source>
</evidence>